<dbReference type="InterPro" id="IPR011333">
    <property type="entry name" value="SKP1/BTB/POZ_sf"/>
</dbReference>
<comment type="caution">
    <text evidence="1">The sequence shown here is derived from an EMBL/GenBank/DDBJ whole genome shotgun (WGS) entry which is preliminary data.</text>
</comment>
<evidence type="ECO:0000313" key="1">
    <source>
        <dbReference type="EMBL" id="KAK3050147.1"/>
    </source>
</evidence>
<dbReference type="AlphaFoldDB" id="A0AAJ0GCB0"/>
<protein>
    <recommendedName>
        <fullName evidence="3">BTB domain-containing protein</fullName>
    </recommendedName>
</protein>
<dbReference type="Proteomes" id="UP001271007">
    <property type="component" value="Unassembled WGS sequence"/>
</dbReference>
<keyword evidence="2" id="KW-1185">Reference proteome</keyword>
<evidence type="ECO:0000313" key="2">
    <source>
        <dbReference type="Proteomes" id="UP001271007"/>
    </source>
</evidence>
<name>A0AAJ0GCB0_9PEZI</name>
<gene>
    <name evidence="1" type="ORF">LTR09_008536</name>
</gene>
<organism evidence="1 2">
    <name type="scientific">Extremus antarcticus</name>
    <dbReference type="NCBI Taxonomy" id="702011"/>
    <lineage>
        <taxon>Eukaryota</taxon>
        <taxon>Fungi</taxon>
        <taxon>Dikarya</taxon>
        <taxon>Ascomycota</taxon>
        <taxon>Pezizomycotina</taxon>
        <taxon>Dothideomycetes</taxon>
        <taxon>Dothideomycetidae</taxon>
        <taxon>Mycosphaerellales</taxon>
        <taxon>Extremaceae</taxon>
        <taxon>Extremus</taxon>
    </lineage>
</organism>
<dbReference type="Gene3D" id="3.30.710.10">
    <property type="entry name" value="Potassium Channel Kv1.1, Chain A"/>
    <property type="match status" value="1"/>
</dbReference>
<dbReference type="EMBL" id="JAWDJX010000034">
    <property type="protein sequence ID" value="KAK3050147.1"/>
    <property type="molecule type" value="Genomic_DNA"/>
</dbReference>
<evidence type="ECO:0008006" key="3">
    <source>
        <dbReference type="Google" id="ProtNLM"/>
    </source>
</evidence>
<proteinExistence type="predicted"/>
<sequence>MAENKEISTELISPSPDVVLVVGTPPKINLMVSSATLSNSSVVFAAMLGPKFREGQDISTAHPKEVTLPDDEPETMSDICYLLHGKSVQKFLTATETAQVLDFAVAVDKYGCVDALRMQSHAVLLANLEFYPDNELLTNGQRMVAAYLLQDSRAFYLSTKNLLVGTTKPYHTLLEKEWSCHIPTLVLYALEVRRSTAQRELVFSPTSGTAPYDHNSNHYGKCVYQLRDGLGTASWPPKLEDHNIASFTSRLRQMPTIGSPDGTMMYAGDLRLLADKVETMCGGICMACIRERKADILSKYTDAAHAYP</sequence>
<reference evidence="1" key="1">
    <citation type="submission" date="2023-04" db="EMBL/GenBank/DDBJ databases">
        <title>Black Yeasts Isolated from many extreme environments.</title>
        <authorList>
            <person name="Coleine C."/>
            <person name="Stajich J.E."/>
            <person name="Selbmann L."/>
        </authorList>
    </citation>
    <scope>NUCLEOTIDE SEQUENCE</scope>
    <source>
        <strain evidence="1">CCFEE 5312</strain>
    </source>
</reference>
<accession>A0AAJ0GCB0</accession>